<protein>
    <submittedName>
        <fullName evidence="2 3">Uncharacterized protein</fullName>
    </submittedName>
</protein>
<dbReference type="VEuPathDB" id="FungiDB:PTTG_30181"/>
<feature type="compositionally biased region" description="Polar residues" evidence="1">
    <location>
        <begin position="44"/>
        <end position="53"/>
    </location>
</feature>
<reference evidence="3 4" key="3">
    <citation type="journal article" date="2017" name="G3 (Bethesda)">
        <title>Comparative analysis highlights variable genome content of wheat rusts and divergence of the mating loci.</title>
        <authorList>
            <person name="Cuomo C.A."/>
            <person name="Bakkeren G."/>
            <person name="Khalil H.B."/>
            <person name="Panwar V."/>
            <person name="Joly D."/>
            <person name="Linning R."/>
            <person name="Sakthikumar S."/>
            <person name="Song X."/>
            <person name="Adiconis X."/>
            <person name="Fan L."/>
            <person name="Goldberg J.M."/>
            <person name="Levin J.Z."/>
            <person name="Young S."/>
            <person name="Zeng Q."/>
            <person name="Anikster Y."/>
            <person name="Bruce M."/>
            <person name="Wang M."/>
            <person name="Yin C."/>
            <person name="McCallum B."/>
            <person name="Szabo L.J."/>
            <person name="Hulbert S."/>
            <person name="Chen X."/>
            <person name="Fellers J.P."/>
        </authorList>
    </citation>
    <scope>NUCLEOTIDE SEQUENCE</scope>
    <source>
        <strain evidence="4">Isolate 1-1 / race 1 (BBBD)</strain>
        <strain evidence="3">isolate 1-1 / race 1 (BBBD)</strain>
    </source>
</reference>
<reference evidence="2" key="2">
    <citation type="submission" date="2016-05" db="EMBL/GenBank/DDBJ databases">
        <title>Comparative analysis highlights variable genome content of wheat rusts and divergence of the mating loci.</title>
        <authorList>
            <person name="Cuomo C.A."/>
            <person name="Bakkeren G."/>
            <person name="Szabo L."/>
            <person name="Khalil H."/>
            <person name="Joly D."/>
            <person name="Goldberg J."/>
            <person name="Young S."/>
            <person name="Zeng Q."/>
            <person name="Fellers J."/>
        </authorList>
    </citation>
    <scope>NUCLEOTIDE SEQUENCE [LARGE SCALE GENOMIC DNA]</scope>
    <source>
        <strain evidence="2">1-1 BBBD Race 1</strain>
    </source>
</reference>
<reference evidence="2" key="1">
    <citation type="submission" date="2009-11" db="EMBL/GenBank/DDBJ databases">
        <authorList>
            <consortium name="The Broad Institute Genome Sequencing Platform"/>
            <person name="Ward D."/>
            <person name="Feldgarden M."/>
            <person name="Earl A."/>
            <person name="Young S.K."/>
            <person name="Zeng Q."/>
            <person name="Koehrsen M."/>
            <person name="Alvarado L."/>
            <person name="Berlin A."/>
            <person name="Bochicchio J."/>
            <person name="Borenstein D."/>
            <person name="Chapman S.B."/>
            <person name="Chen Z."/>
            <person name="Engels R."/>
            <person name="Freedman E."/>
            <person name="Gellesch M."/>
            <person name="Goldberg J."/>
            <person name="Griggs A."/>
            <person name="Gujja S."/>
            <person name="Heilman E."/>
            <person name="Heiman D."/>
            <person name="Hepburn T."/>
            <person name="Howarth C."/>
            <person name="Jen D."/>
            <person name="Larson L."/>
            <person name="Lewis B."/>
            <person name="Mehta T."/>
            <person name="Park D."/>
            <person name="Pearson M."/>
            <person name="Roberts A."/>
            <person name="Saif S."/>
            <person name="Shea T."/>
            <person name="Shenoy N."/>
            <person name="Sisk P."/>
            <person name="Stolte C."/>
            <person name="Sykes S."/>
            <person name="Thomson T."/>
            <person name="Walk T."/>
            <person name="White J."/>
            <person name="Yandava C."/>
            <person name="Izard J."/>
            <person name="Baranova O.V."/>
            <person name="Blanton J.M."/>
            <person name="Tanner A.C."/>
            <person name="Dewhirst F.E."/>
            <person name="Haas B."/>
            <person name="Nusbaum C."/>
            <person name="Birren B."/>
        </authorList>
    </citation>
    <scope>NUCLEOTIDE SEQUENCE [LARGE SCALE GENOMIC DNA]</scope>
    <source>
        <strain evidence="2">1-1 BBBD Race 1</strain>
    </source>
</reference>
<evidence type="ECO:0000313" key="4">
    <source>
        <dbReference type="Proteomes" id="UP000005240"/>
    </source>
</evidence>
<gene>
    <name evidence="2" type="ORF">PTTG_30181</name>
</gene>
<feature type="region of interest" description="Disordered" evidence="1">
    <location>
        <begin position="20"/>
        <end position="53"/>
    </location>
</feature>
<accession>A0A180G0I0</accession>
<evidence type="ECO:0000313" key="3">
    <source>
        <dbReference type="EnsemblFungi" id="PTTG_30181-t43_1-p1"/>
    </source>
</evidence>
<dbReference type="Proteomes" id="UP000005240">
    <property type="component" value="Unassembled WGS sequence"/>
</dbReference>
<reference evidence="3" key="4">
    <citation type="submission" date="2025-05" db="UniProtKB">
        <authorList>
            <consortium name="EnsemblFungi"/>
        </authorList>
    </citation>
    <scope>IDENTIFICATION</scope>
    <source>
        <strain evidence="3">isolate 1-1 / race 1 (BBBD)</strain>
    </source>
</reference>
<dbReference type="EMBL" id="ADAS02002141">
    <property type="protein sequence ID" value="OAV85939.1"/>
    <property type="molecule type" value="Genomic_DNA"/>
</dbReference>
<evidence type="ECO:0000256" key="1">
    <source>
        <dbReference type="SAM" id="MobiDB-lite"/>
    </source>
</evidence>
<dbReference type="EnsemblFungi" id="PTTG_30181-t43_1">
    <property type="protein sequence ID" value="PTTG_30181-t43_1-p1"/>
    <property type="gene ID" value="PTTG_30181"/>
</dbReference>
<organism evidence="2">
    <name type="scientific">Puccinia triticina (isolate 1-1 / race 1 (BBBD))</name>
    <name type="common">Brown leaf rust fungus</name>
    <dbReference type="NCBI Taxonomy" id="630390"/>
    <lineage>
        <taxon>Eukaryota</taxon>
        <taxon>Fungi</taxon>
        <taxon>Dikarya</taxon>
        <taxon>Basidiomycota</taxon>
        <taxon>Pucciniomycotina</taxon>
        <taxon>Pucciniomycetes</taxon>
        <taxon>Pucciniales</taxon>
        <taxon>Pucciniaceae</taxon>
        <taxon>Puccinia</taxon>
    </lineage>
</organism>
<keyword evidence="4" id="KW-1185">Reference proteome</keyword>
<name>A0A180G0I0_PUCT1</name>
<dbReference type="AlphaFoldDB" id="A0A180G0I0"/>
<sequence>MPNRVRVRFPTRTRPVYILSQDGSRSPKNHPVGAAIESHKRSPTQRTAANQRSFRLVSTQPSFIRRPAL</sequence>
<proteinExistence type="predicted"/>
<evidence type="ECO:0000313" key="2">
    <source>
        <dbReference type="EMBL" id="OAV85939.1"/>
    </source>
</evidence>